<comment type="caution">
    <text evidence="1">The sequence shown here is derived from an EMBL/GenBank/DDBJ whole genome shotgun (WGS) entry which is preliminary data.</text>
</comment>
<keyword evidence="2" id="KW-1185">Reference proteome</keyword>
<evidence type="ECO:0000313" key="2">
    <source>
        <dbReference type="Proteomes" id="UP001060215"/>
    </source>
</evidence>
<reference evidence="1 2" key="1">
    <citation type="journal article" date="2022" name="Plant J.">
        <title>Chromosome-level genome of Camellia lanceoleosa provides a valuable resource for understanding genome evolution and self-incompatibility.</title>
        <authorList>
            <person name="Gong W."/>
            <person name="Xiao S."/>
            <person name="Wang L."/>
            <person name="Liao Z."/>
            <person name="Chang Y."/>
            <person name="Mo W."/>
            <person name="Hu G."/>
            <person name="Li W."/>
            <person name="Zhao G."/>
            <person name="Zhu H."/>
            <person name="Hu X."/>
            <person name="Ji K."/>
            <person name="Xiang X."/>
            <person name="Song Q."/>
            <person name="Yuan D."/>
            <person name="Jin S."/>
            <person name="Zhang L."/>
        </authorList>
    </citation>
    <scope>NUCLEOTIDE SEQUENCE [LARGE SCALE GENOMIC DNA]</scope>
    <source>
        <strain evidence="1">SQ_2022a</strain>
    </source>
</reference>
<dbReference type="EMBL" id="CM045769">
    <property type="protein sequence ID" value="KAI7993995.1"/>
    <property type="molecule type" value="Genomic_DNA"/>
</dbReference>
<gene>
    <name evidence="1" type="ORF">LOK49_LG11G01935</name>
</gene>
<accession>A0ACC0FYZ0</accession>
<name>A0ACC0FYZ0_9ERIC</name>
<evidence type="ECO:0000313" key="1">
    <source>
        <dbReference type="EMBL" id="KAI7993995.1"/>
    </source>
</evidence>
<protein>
    <submittedName>
        <fullName evidence="1">Mechanosensitive ion channel protein 10</fullName>
    </submittedName>
</protein>
<proteinExistence type="predicted"/>
<sequence length="722" mass="83963">MSEMQNQEEIMENTTNDQVILLMDQQDLKPPPPQSSKTTTELPNSNSREEQDHQIHDRKNLPTKTSTLRRLSFSKPKSRLTDQKYPPLSSKPIPESEQVDHFISNQNYPSSTDDDEDEDEDEDDEREMGFQEKERKRKRKKITWRALTEWVLFFIILTCLICSITIDYLKRKVTWGLEVWKWCVMVMVVFSGRLVSGWVVAFLVVLIERNFMLREKVLYFVYGLRKSFQNCAWLALVLLAWTFMFNPHVHKNNTMLKKIFQALVAVLIGATIWLIKIVLVKILASSFHVETYFDRMKESVFHHFILETLSGPPMEEEEAVHEEDTCRRGLLKSKSLPRKWKERGGKEWRTKSFGSRRRIDKEKLRKLSLETRASAWSVKRLVNFVRCSGLSSISKTVDEFGKAESEISNEWEARSCANRIFKNVAKPGAKYIEEEDLMRFLKRVEIHTIFPLFEGALETGRITKSSFRNWVVTAFVERKLLACSLNDTKTAVHQLHKLASAMVSIIIVVVFVLVMGLATTNVIFLVSSQLLLLGFMFQNTCKTIFESIIFVFVMHPFDIGDRCVIDDVQMVVEEMNILTTVFLRYDKEKIYYPNSVLLTKPISNFRRSPEMGDTITFSVDMSTSLDSIAALKKSIQLYIESKPKYWNPKHTVIVTGIQNMNKMTMALCVLHTINHQNYGERTSRISELIMELKKMFENLGIKYHLLPQELHITQLNMMPLHS</sequence>
<dbReference type="Proteomes" id="UP001060215">
    <property type="component" value="Chromosome 12"/>
</dbReference>
<organism evidence="1 2">
    <name type="scientific">Camellia lanceoleosa</name>
    <dbReference type="NCBI Taxonomy" id="1840588"/>
    <lineage>
        <taxon>Eukaryota</taxon>
        <taxon>Viridiplantae</taxon>
        <taxon>Streptophyta</taxon>
        <taxon>Embryophyta</taxon>
        <taxon>Tracheophyta</taxon>
        <taxon>Spermatophyta</taxon>
        <taxon>Magnoliopsida</taxon>
        <taxon>eudicotyledons</taxon>
        <taxon>Gunneridae</taxon>
        <taxon>Pentapetalae</taxon>
        <taxon>asterids</taxon>
        <taxon>Ericales</taxon>
        <taxon>Theaceae</taxon>
        <taxon>Camellia</taxon>
    </lineage>
</organism>